<proteinExistence type="predicted"/>
<accession>A0A6J8E388</accession>
<reference evidence="2 3" key="1">
    <citation type="submission" date="2020-06" db="EMBL/GenBank/DDBJ databases">
        <authorList>
            <person name="Li R."/>
            <person name="Bekaert M."/>
        </authorList>
    </citation>
    <scope>NUCLEOTIDE SEQUENCE [LARGE SCALE GENOMIC DNA]</scope>
    <source>
        <strain evidence="3">wild</strain>
    </source>
</reference>
<dbReference type="OrthoDB" id="6160575at2759"/>
<feature type="region of interest" description="Disordered" evidence="1">
    <location>
        <begin position="239"/>
        <end position="262"/>
    </location>
</feature>
<feature type="region of interest" description="Disordered" evidence="1">
    <location>
        <begin position="325"/>
        <end position="357"/>
    </location>
</feature>
<evidence type="ECO:0000313" key="3">
    <source>
        <dbReference type="Proteomes" id="UP000507470"/>
    </source>
</evidence>
<evidence type="ECO:0000256" key="1">
    <source>
        <dbReference type="SAM" id="MobiDB-lite"/>
    </source>
</evidence>
<organism evidence="2 3">
    <name type="scientific">Mytilus coruscus</name>
    <name type="common">Sea mussel</name>
    <dbReference type="NCBI Taxonomy" id="42192"/>
    <lineage>
        <taxon>Eukaryota</taxon>
        <taxon>Metazoa</taxon>
        <taxon>Spiralia</taxon>
        <taxon>Lophotrochozoa</taxon>
        <taxon>Mollusca</taxon>
        <taxon>Bivalvia</taxon>
        <taxon>Autobranchia</taxon>
        <taxon>Pteriomorphia</taxon>
        <taxon>Mytilida</taxon>
        <taxon>Mytiloidea</taxon>
        <taxon>Mytilidae</taxon>
        <taxon>Mytilinae</taxon>
        <taxon>Mytilus</taxon>
    </lineage>
</organism>
<evidence type="ECO:0000313" key="2">
    <source>
        <dbReference type="EMBL" id="CAC5414473.1"/>
    </source>
</evidence>
<sequence>MTEVTQMRTQSAGRVYPLKEIKDQYPYLRKTQNDPRLTSSASVAIRGENSPRRFTDMKDNFQQAALINIVASVNNENKQKHPSSADTVRNTVNVISNLFLQRDRQISIPKPQAFMEVPQKFSKKKPIFNKKSGHQASEKEIENRKRNITLSRSRPLSRDLESAPKQEIKIAVSLQKNMDDINSMDGSRDWISSPAKVRLARSNSPRHRYATLKKKPEQRVTTSISTCEAIDILDATESINQPKPSSVSSIREYTTSPNQDSNMYRAKSLPALFPVKRRKSSDAQNSLTFEKKQNIHPFKKTSVKAYGGMPNLLIGKNIQGKSNEFEENTEENSKFALKPSSNTTIPHDHLKSNHKEDKVVKEKPIIISQENITLHGRSIPNPRPSSFQVSKSLKHPETDLLYATLDQIYEKKIVMKQLDKQFEDLRQHISAKMSNLSDGGSMVSESTSDITTYNVVGKAFKSNLSTASSASRNGKQKSQKRVTFAEDPEENVILPEKPILNYDNDRALLNARLMQTKYQFKDRDGNQMRQSKPMNEAELVRLKHKLMPGIHGDAKFKNDFLSDIRISGMSKDQMRSSSQASDTNRSIVSEADTIAVEEAAREWNGVDIDATNRDRTEIPVSQGASSFYPSAHDDDLDSYDSEDEFEQMDSYRVVKAIDLGKLSNFQHRKFKNVPHKHDPSTTHFVKIKVK</sequence>
<keyword evidence="3" id="KW-1185">Reference proteome</keyword>
<dbReference type="Proteomes" id="UP000507470">
    <property type="component" value="Unassembled WGS sequence"/>
</dbReference>
<protein>
    <submittedName>
        <fullName evidence="2">Uncharacterized protein</fullName>
    </submittedName>
</protein>
<feature type="region of interest" description="Disordered" evidence="1">
    <location>
        <begin position="465"/>
        <end position="484"/>
    </location>
</feature>
<dbReference type="EMBL" id="CACVKT020008349">
    <property type="protein sequence ID" value="CAC5414473.1"/>
    <property type="molecule type" value="Genomic_DNA"/>
</dbReference>
<feature type="compositionally biased region" description="Basic and acidic residues" evidence="1">
    <location>
        <begin position="346"/>
        <end position="357"/>
    </location>
</feature>
<gene>
    <name evidence="2" type="ORF">MCOR_47269</name>
</gene>
<dbReference type="AlphaFoldDB" id="A0A6J8E388"/>
<name>A0A6J8E388_MYTCO</name>